<dbReference type="VEuPathDB" id="FungiDB:ASPCADRAFT_179355"/>
<reference evidence="2" key="1">
    <citation type="journal article" date="2017" name="Genome Biol.">
        <title>Comparative genomics reveals high biological diversity and specific adaptations in the industrially and medically important fungal genus Aspergillus.</title>
        <authorList>
            <person name="de Vries R.P."/>
            <person name="Riley R."/>
            <person name="Wiebenga A."/>
            <person name="Aguilar-Osorio G."/>
            <person name="Amillis S."/>
            <person name="Uchima C.A."/>
            <person name="Anderluh G."/>
            <person name="Asadollahi M."/>
            <person name="Askin M."/>
            <person name="Barry K."/>
            <person name="Battaglia E."/>
            <person name="Bayram O."/>
            <person name="Benocci T."/>
            <person name="Braus-Stromeyer S.A."/>
            <person name="Caldana C."/>
            <person name="Canovas D."/>
            <person name="Cerqueira G.C."/>
            <person name="Chen F."/>
            <person name="Chen W."/>
            <person name="Choi C."/>
            <person name="Clum A."/>
            <person name="Dos Santos R.A."/>
            <person name="Damasio A.R."/>
            <person name="Diallinas G."/>
            <person name="Emri T."/>
            <person name="Fekete E."/>
            <person name="Flipphi M."/>
            <person name="Freyberg S."/>
            <person name="Gallo A."/>
            <person name="Gournas C."/>
            <person name="Habgood R."/>
            <person name="Hainaut M."/>
            <person name="Harispe M.L."/>
            <person name="Henrissat B."/>
            <person name="Hilden K.S."/>
            <person name="Hope R."/>
            <person name="Hossain A."/>
            <person name="Karabika E."/>
            <person name="Karaffa L."/>
            <person name="Karanyi Z."/>
            <person name="Krasevec N."/>
            <person name="Kuo A."/>
            <person name="Kusch H."/>
            <person name="LaButti K."/>
            <person name="Lagendijk E.L."/>
            <person name="Lapidus A."/>
            <person name="Levasseur A."/>
            <person name="Lindquist E."/>
            <person name="Lipzen A."/>
            <person name="Logrieco A.F."/>
            <person name="MacCabe A."/>
            <person name="Maekelae M.R."/>
            <person name="Malavazi I."/>
            <person name="Melin P."/>
            <person name="Meyer V."/>
            <person name="Mielnichuk N."/>
            <person name="Miskei M."/>
            <person name="Molnar A.P."/>
            <person name="Mule G."/>
            <person name="Ngan C.Y."/>
            <person name="Orejas M."/>
            <person name="Orosz E."/>
            <person name="Ouedraogo J.P."/>
            <person name="Overkamp K.M."/>
            <person name="Park H.-S."/>
            <person name="Perrone G."/>
            <person name="Piumi F."/>
            <person name="Punt P.J."/>
            <person name="Ram A.F."/>
            <person name="Ramon A."/>
            <person name="Rauscher S."/>
            <person name="Record E."/>
            <person name="Riano-Pachon D.M."/>
            <person name="Robert V."/>
            <person name="Roehrig J."/>
            <person name="Ruller R."/>
            <person name="Salamov A."/>
            <person name="Salih N.S."/>
            <person name="Samson R.A."/>
            <person name="Sandor E."/>
            <person name="Sanguinetti M."/>
            <person name="Schuetze T."/>
            <person name="Sepcic K."/>
            <person name="Shelest E."/>
            <person name="Sherlock G."/>
            <person name="Sophianopoulou V."/>
            <person name="Squina F.M."/>
            <person name="Sun H."/>
            <person name="Susca A."/>
            <person name="Todd R.B."/>
            <person name="Tsang A."/>
            <person name="Unkles S.E."/>
            <person name="van de Wiele N."/>
            <person name="van Rossen-Uffink D."/>
            <person name="Oliveira J.V."/>
            <person name="Vesth T.C."/>
            <person name="Visser J."/>
            <person name="Yu J.-H."/>
            <person name="Zhou M."/>
            <person name="Andersen M.R."/>
            <person name="Archer D.B."/>
            <person name="Baker S.E."/>
            <person name="Benoit I."/>
            <person name="Brakhage A.A."/>
            <person name="Braus G.H."/>
            <person name="Fischer R."/>
            <person name="Frisvad J.C."/>
            <person name="Goldman G.H."/>
            <person name="Houbraken J."/>
            <person name="Oakley B."/>
            <person name="Pocsi I."/>
            <person name="Scazzocchio C."/>
            <person name="Seiboth B."/>
            <person name="vanKuyk P.A."/>
            <person name="Wortman J."/>
            <person name="Dyer P.S."/>
            <person name="Grigoriev I.V."/>
        </authorList>
    </citation>
    <scope>NUCLEOTIDE SEQUENCE [LARGE SCALE GENOMIC DNA]</scope>
    <source>
        <strain evidence="2">ITEM 5010</strain>
    </source>
</reference>
<evidence type="ECO:0000313" key="1">
    <source>
        <dbReference type="EMBL" id="OOF90293.1"/>
    </source>
</evidence>
<gene>
    <name evidence="1" type="ORF">ASPCADRAFT_179355</name>
</gene>
<name>A0A1R3R753_ASPC5</name>
<dbReference type="EMBL" id="KV907547">
    <property type="protein sequence ID" value="OOF90293.1"/>
    <property type="molecule type" value="Genomic_DNA"/>
</dbReference>
<protein>
    <submittedName>
        <fullName evidence="1">Uncharacterized protein</fullName>
    </submittedName>
</protein>
<keyword evidence="2" id="KW-1185">Reference proteome</keyword>
<sequence length="381" mass="43023">MSDADPVSPNTPALEVSLYAPQKFYTEIPDEHFFTLTLKRLPDREGPKEKQQPCRLSWSPSTDKPEEFLLFHSQYYGGFKKIEVGNTLPIHQPELPHLWSLGANGSSSWKMKMGSALYQSLKPGKLYELFWPGCEVHLWDWGMNETHLGEDLMSRSAPIVLPGGVCCSFTLLEGVPPPRRWSAPIIESNMGAPGAPILSLKIDAPPTWKVEDDMQVTYKVTYHGVLGEDAARPITFYTPSFDVDDAFGVYWRRRGTDKWESWHTVAPPGYPAYPEEDRQVNVGTPESGFVSLQPHETWTWVADLACEYDLPENARVGEAIRYRFKGCQLEWWDWGTKDDHMDTVLTVPGLWGVRVLDPPDNGGRPKVRVPASNTVEFTVIG</sequence>
<dbReference type="AlphaFoldDB" id="A0A1R3R753"/>
<dbReference type="OMA" id="CYFYWSP"/>
<dbReference type="Proteomes" id="UP000188318">
    <property type="component" value="Unassembled WGS sequence"/>
</dbReference>
<dbReference type="OrthoDB" id="4323953at2759"/>
<organism evidence="1 2">
    <name type="scientific">Aspergillus carbonarius (strain ITEM 5010)</name>
    <dbReference type="NCBI Taxonomy" id="602072"/>
    <lineage>
        <taxon>Eukaryota</taxon>
        <taxon>Fungi</taxon>
        <taxon>Dikarya</taxon>
        <taxon>Ascomycota</taxon>
        <taxon>Pezizomycotina</taxon>
        <taxon>Eurotiomycetes</taxon>
        <taxon>Eurotiomycetidae</taxon>
        <taxon>Eurotiales</taxon>
        <taxon>Aspergillaceae</taxon>
        <taxon>Aspergillus</taxon>
        <taxon>Aspergillus subgen. Circumdati</taxon>
    </lineage>
</organism>
<evidence type="ECO:0000313" key="2">
    <source>
        <dbReference type="Proteomes" id="UP000188318"/>
    </source>
</evidence>
<accession>A0A1R3R753</accession>
<dbReference type="STRING" id="602072.A0A1R3R753"/>
<proteinExistence type="predicted"/>